<comment type="caution">
    <text evidence="1">The sequence shown here is derived from an EMBL/GenBank/DDBJ whole genome shotgun (WGS) entry which is preliminary data.</text>
</comment>
<gene>
    <name evidence="1" type="ORF">OM076_41525</name>
</gene>
<evidence type="ECO:0000313" key="2">
    <source>
        <dbReference type="Proteomes" id="UP001149140"/>
    </source>
</evidence>
<protein>
    <submittedName>
        <fullName evidence="1">Uncharacterized protein</fullName>
    </submittedName>
</protein>
<sequence length="142" mass="14867">MGGPFIAEDDIGGTSIGRLSVSAMNSSAESVDAMIVLDGPLNGLPGGAPIVDTPTCVSTALRSIKVETESEDGVAPLSGADFRGRPMSIETSLLEAGIEVTRRGRPDRIPANPRGWDIAALHRLMQDFAQELCAPRALDADH</sequence>
<dbReference type="AlphaFoldDB" id="A0A9X3S4L5"/>
<keyword evidence="2" id="KW-1185">Reference proteome</keyword>
<proteinExistence type="predicted"/>
<name>A0A9X3S4L5_9ACTN</name>
<organism evidence="1 2">
    <name type="scientific">Solirubrobacter ginsenosidimutans</name>
    <dbReference type="NCBI Taxonomy" id="490573"/>
    <lineage>
        <taxon>Bacteria</taxon>
        <taxon>Bacillati</taxon>
        <taxon>Actinomycetota</taxon>
        <taxon>Thermoleophilia</taxon>
        <taxon>Solirubrobacterales</taxon>
        <taxon>Solirubrobacteraceae</taxon>
        <taxon>Solirubrobacter</taxon>
    </lineage>
</organism>
<evidence type="ECO:0000313" key="1">
    <source>
        <dbReference type="EMBL" id="MDA0166815.1"/>
    </source>
</evidence>
<reference evidence="1" key="1">
    <citation type="submission" date="2022-10" db="EMBL/GenBank/DDBJ databases">
        <title>The WGS of Solirubrobacter ginsenosidimutans DSM 21036.</title>
        <authorList>
            <person name="Jiang Z."/>
        </authorList>
    </citation>
    <scope>NUCLEOTIDE SEQUENCE</scope>
    <source>
        <strain evidence="1">DSM 21036</strain>
    </source>
</reference>
<dbReference type="EMBL" id="JAPDOD010000077">
    <property type="protein sequence ID" value="MDA0166815.1"/>
    <property type="molecule type" value="Genomic_DNA"/>
</dbReference>
<dbReference type="RefSeq" id="WP_270046069.1">
    <property type="nucleotide sequence ID" value="NZ_JAPDOD010000077.1"/>
</dbReference>
<dbReference type="Proteomes" id="UP001149140">
    <property type="component" value="Unassembled WGS sequence"/>
</dbReference>
<accession>A0A9X3S4L5</accession>